<dbReference type="eggNOG" id="COG3291">
    <property type="taxonomic scope" value="Bacteria"/>
</dbReference>
<evidence type="ECO:0000313" key="2">
    <source>
        <dbReference type="Proteomes" id="UP000060787"/>
    </source>
</evidence>
<name>A0A0S2F3W8_LYSAN</name>
<dbReference type="PATRIC" id="fig|84531.8.peg.63"/>
<dbReference type="STRING" id="84531.LA76x_0061"/>
<dbReference type="Proteomes" id="UP000060787">
    <property type="component" value="Chromosome"/>
</dbReference>
<dbReference type="InterPro" id="IPR017853">
    <property type="entry name" value="GH"/>
</dbReference>
<dbReference type="EMBL" id="CP011129">
    <property type="protein sequence ID" value="ALN78222.1"/>
    <property type="molecule type" value="Genomic_DNA"/>
</dbReference>
<dbReference type="AlphaFoldDB" id="A0A0S2F3W8"/>
<keyword evidence="2" id="KW-1185">Reference proteome</keyword>
<sequence length="355" mass="38184">MAIVMSLGWLLRPRAKECEAGRKDAICCGKPVRAQRMHALVKRLTHNEEPIMSNASTSIVAAYCEGLFSKSGGQTYVNGLKASGFNTAILALAHPHYQDKSPPAPDKCKGDLYYNDLEIVSNGQYVGPPEWVPLVNSLTQGTTGIERVWLSIGGGGVGDYGNIQKLIAEFGSGEKNPLFQNLVALKKTFPAIEAVDLDDEEMQDQKLIVAFSRMLGKAGFKVTFCPYYNPEFWVGCLAELQKTDPGLVIAFNLQCYSGGAGNDPEEWIQALQQTLGSGFPASFVIPGVSTDSTPNQVQQQYAQWASDGIGGGFLWTYESAGTQAPDYASAIATGVGTAAALRGSVEVERRPKTSL</sequence>
<dbReference type="SUPFAM" id="SSF51445">
    <property type="entry name" value="(Trans)glycosidases"/>
    <property type="match status" value="1"/>
</dbReference>
<proteinExistence type="predicted"/>
<gene>
    <name evidence="1" type="ORF">LA76x_0061</name>
</gene>
<protein>
    <submittedName>
        <fullName evidence="1">S1D (Lysyl endopeptidase) subfamily C-terminal domain protein</fullName>
    </submittedName>
</protein>
<organism evidence="1 2">
    <name type="scientific">Lysobacter antibioticus</name>
    <dbReference type="NCBI Taxonomy" id="84531"/>
    <lineage>
        <taxon>Bacteria</taxon>
        <taxon>Pseudomonadati</taxon>
        <taxon>Pseudomonadota</taxon>
        <taxon>Gammaproteobacteria</taxon>
        <taxon>Lysobacterales</taxon>
        <taxon>Lysobacteraceae</taxon>
        <taxon>Lysobacter</taxon>
    </lineage>
</organism>
<evidence type="ECO:0000313" key="1">
    <source>
        <dbReference type="EMBL" id="ALN78222.1"/>
    </source>
</evidence>
<accession>A0A0S2F3W8</accession>
<dbReference type="KEGG" id="lab:LA76x_0061"/>
<dbReference type="Gene3D" id="3.20.20.80">
    <property type="entry name" value="Glycosidases"/>
    <property type="match status" value="1"/>
</dbReference>
<reference evidence="1 2" key="1">
    <citation type="journal article" date="2015" name="BMC Genomics">
        <title>Comparative genomics and metabolic profiling of the genus Lysobacter.</title>
        <authorList>
            <person name="de Bruijn I."/>
            <person name="Cheng X."/>
            <person name="de Jager V."/>
            <person name="Exposito R.G."/>
            <person name="Watrous J."/>
            <person name="Patel N."/>
            <person name="Postma J."/>
            <person name="Dorrestein P.C."/>
            <person name="Kobayashi D."/>
            <person name="Raaijmakers J.M."/>
        </authorList>
    </citation>
    <scope>NUCLEOTIDE SEQUENCE [LARGE SCALE GENOMIC DNA]</scope>
    <source>
        <strain evidence="1 2">76</strain>
    </source>
</reference>